<protein>
    <submittedName>
        <fullName evidence="1">Uncharacterized protein</fullName>
    </submittedName>
</protein>
<organism evidence="1">
    <name type="scientific">Myoviridae sp. ctfvB24</name>
    <dbReference type="NCBI Taxonomy" id="2826679"/>
    <lineage>
        <taxon>Viruses</taxon>
        <taxon>Duplodnaviria</taxon>
        <taxon>Heunggongvirae</taxon>
        <taxon>Uroviricota</taxon>
        <taxon>Caudoviricetes</taxon>
    </lineage>
</organism>
<evidence type="ECO:0000313" key="1">
    <source>
        <dbReference type="EMBL" id="DAD78781.1"/>
    </source>
</evidence>
<proteinExistence type="predicted"/>
<dbReference type="EMBL" id="BK014851">
    <property type="protein sequence ID" value="DAD78781.1"/>
    <property type="molecule type" value="Genomic_DNA"/>
</dbReference>
<sequence>MRPAKTLACYKWLMLFKETKFSGGYFSGVSNA</sequence>
<reference evidence="1" key="1">
    <citation type="journal article" date="2021" name="Proc. Natl. Acad. Sci. U.S.A.">
        <title>A Catalog of Tens of Thousands of Viruses from Human Metagenomes Reveals Hidden Associations with Chronic Diseases.</title>
        <authorList>
            <person name="Tisza M.J."/>
            <person name="Buck C.B."/>
        </authorList>
    </citation>
    <scope>NUCLEOTIDE SEQUENCE</scope>
    <source>
        <strain evidence="1">CtfvB24</strain>
    </source>
</reference>
<name>A0A8S5M913_9CAUD</name>
<accession>A0A8S5M913</accession>